<evidence type="ECO:0000259" key="9">
    <source>
        <dbReference type="PROSITE" id="PS50928"/>
    </source>
</evidence>
<dbReference type="PROSITE" id="PS50928">
    <property type="entry name" value="ABC_TM1"/>
    <property type="match status" value="1"/>
</dbReference>
<name>A0ABT2GLC4_9MICO</name>
<comment type="caution">
    <text evidence="10">The sequence shown here is derived from an EMBL/GenBank/DDBJ whole genome shotgun (WGS) entry which is preliminary data.</text>
</comment>
<evidence type="ECO:0000256" key="8">
    <source>
        <dbReference type="SAM" id="MobiDB-lite"/>
    </source>
</evidence>
<dbReference type="InterPro" id="IPR000515">
    <property type="entry name" value="MetI-like"/>
</dbReference>
<feature type="region of interest" description="Disordered" evidence="8">
    <location>
        <begin position="1"/>
        <end position="23"/>
    </location>
</feature>
<dbReference type="Pfam" id="PF00528">
    <property type="entry name" value="BPD_transp_1"/>
    <property type="match status" value="1"/>
</dbReference>
<keyword evidence="6 7" id="KW-0472">Membrane</keyword>
<dbReference type="PANTHER" id="PTHR43744">
    <property type="entry name" value="ABC TRANSPORTER PERMEASE PROTEIN MG189-RELATED-RELATED"/>
    <property type="match status" value="1"/>
</dbReference>
<comment type="similarity">
    <text evidence="7">Belongs to the binding-protein-dependent transport system permease family.</text>
</comment>
<evidence type="ECO:0000256" key="6">
    <source>
        <dbReference type="ARBA" id="ARBA00023136"/>
    </source>
</evidence>
<feature type="transmembrane region" description="Helical" evidence="7">
    <location>
        <begin position="178"/>
        <end position="200"/>
    </location>
</feature>
<dbReference type="RefSeq" id="WP_259504848.1">
    <property type="nucleotide sequence ID" value="NZ_JANLCM010000001.1"/>
</dbReference>
<keyword evidence="4 7" id="KW-0812">Transmembrane</keyword>
<evidence type="ECO:0000256" key="7">
    <source>
        <dbReference type="RuleBase" id="RU363032"/>
    </source>
</evidence>
<evidence type="ECO:0000313" key="11">
    <source>
        <dbReference type="Proteomes" id="UP001165584"/>
    </source>
</evidence>
<sequence length="321" mass="34841">MTTTATPIPVTPTPAEPAATATATVRRPSRRRFSVGRAAAWTYIVIVLIVTIFPFYWILRTALSNNYALITDPASLVPTGFTLGAFQRVLGLATPEQAIAEGGSGASIEIGHFLLNSVIYATLSTVFIVFFSALAAYAFARLRWRGRELMFSLFLTALMVPGILTLLPNFVLVKELGLLNTFAGMILPTALFSAFNIFFLRQFMLGLSTETEEAALIDGAGRIRVFFRITLPMSSGPIITLSILGFITAWNDYFWPLLVTSDDSVQPLTLALAVFKQSSPQSAPDWAGLMAATLVAALPMLVLFIVFGKRIVNSIGFTGIK</sequence>
<dbReference type="SUPFAM" id="SSF161098">
    <property type="entry name" value="MetI-like"/>
    <property type="match status" value="1"/>
</dbReference>
<comment type="subcellular location">
    <subcellularLocation>
        <location evidence="1 7">Cell membrane</location>
        <topology evidence="1 7">Multi-pass membrane protein</topology>
    </subcellularLocation>
</comment>
<feature type="transmembrane region" description="Helical" evidence="7">
    <location>
        <begin position="151"/>
        <end position="172"/>
    </location>
</feature>
<feature type="transmembrane region" description="Helical" evidence="7">
    <location>
        <begin position="225"/>
        <end position="250"/>
    </location>
</feature>
<evidence type="ECO:0000256" key="4">
    <source>
        <dbReference type="ARBA" id="ARBA00022692"/>
    </source>
</evidence>
<keyword evidence="2 7" id="KW-0813">Transport</keyword>
<dbReference type="InterPro" id="IPR035906">
    <property type="entry name" value="MetI-like_sf"/>
</dbReference>
<feature type="domain" description="ABC transmembrane type-1" evidence="9">
    <location>
        <begin position="114"/>
        <end position="307"/>
    </location>
</feature>
<keyword evidence="5 7" id="KW-1133">Transmembrane helix</keyword>
<protein>
    <submittedName>
        <fullName evidence="10">Carbohydrate ABC transporter permease</fullName>
    </submittedName>
</protein>
<dbReference type="CDD" id="cd06261">
    <property type="entry name" value="TM_PBP2"/>
    <property type="match status" value="1"/>
</dbReference>
<reference evidence="10" key="1">
    <citation type="submission" date="2022-08" db="EMBL/GenBank/DDBJ databases">
        <authorList>
            <person name="Deng Y."/>
            <person name="Han X.-F."/>
            <person name="Zhang Y.-Q."/>
        </authorList>
    </citation>
    <scope>NUCLEOTIDE SEQUENCE</scope>
    <source>
        <strain evidence="10">CPCC 205763</strain>
    </source>
</reference>
<gene>
    <name evidence="10" type="ORF">N1027_02580</name>
</gene>
<feature type="transmembrane region" description="Helical" evidence="7">
    <location>
        <begin position="118"/>
        <end position="139"/>
    </location>
</feature>
<keyword evidence="3" id="KW-1003">Cell membrane</keyword>
<organism evidence="10 11">
    <name type="scientific">Herbiconiux aconitum</name>
    <dbReference type="NCBI Taxonomy" id="2970913"/>
    <lineage>
        <taxon>Bacteria</taxon>
        <taxon>Bacillati</taxon>
        <taxon>Actinomycetota</taxon>
        <taxon>Actinomycetes</taxon>
        <taxon>Micrococcales</taxon>
        <taxon>Microbacteriaceae</taxon>
        <taxon>Herbiconiux</taxon>
    </lineage>
</organism>
<evidence type="ECO:0000256" key="2">
    <source>
        <dbReference type="ARBA" id="ARBA00022448"/>
    </source>
</evidence>
<dbReference type="PANTHER" id="PTHR43744:SF12">
    <property type="entry name" value="ABC TRANSPORTER PERMEASE PROTEIN MG189-RELATED"/>
    <property type="match status" value="1"/>
</dbReference>
<keyword evidence="11" id="KW-1185">Reference proteome</keyword>
<feature type="transmembrane region" description="Helical" evidence="7">
    <location>
        <begin position="286"/>
        <end position="307"/>
    </location>
</feature>
<evidence type="ECO:0000256" key="3">
    <source>
        <dbReference type="ARBA" id="ARBA00022475"/>
    </source>
</evidence>
<dbReference type="Proteomes" id="UP001165584">
    <property type="component" value="Unassembled WGS sequence"/>
</dbReference>
<dbReference type="EMBL" id="JANLCM010000001">
    <property type="protein sequence ID" value="MCS5717013.1"/>
    <property type="molecule type" value="Genomic_DNA"/>
</dbReference>
<evidence type="ECO:0000256" key="1">
    <source>
        <dbReference type="ARBA" id="ARBA00004651"/>
    </source>
</evidence>
<evidence type="ECO:0000256" key="5">
    <source>
        <dbReference type="ARBA" id="ARBA00022989"/>
    </source>
</evidence>
<accession>A0ABT2GLC4</accession>
<proteinExistence type="inferred from homology"/>
<dbReference type="Gene3D" id="1.10.3720.10">
    <property type="entry name" value="MetI-like"/>
    <property type="match status" value="1"/>
</dbReference>
<evidence type="ECO:0000313" key="10">
    <source>
        <dbReference type="EMBL" id="MCS5717013.1"/>
    </source>
</evidence>
<feature type="transmembrane region" description="Helical" evidence="7">
    <location>
        <begin position="38"/>
        <end position="59"/>
    </location>
</feature>